<sequence>MSPRSLHPSEQLLHSVDHSFSASNHNGCSHALKHEQEAARLPRSPARLHLSEAASRELQGGRREPLTCVGPATGAAAAATRELLEPPGRGGGRGIARGSATSSAPPPAGPAFAPAPAGPAFAPAPAGPASGAGRRPSTAPKPQPWRPGAGAARRRSAGCGKEPPPPASGSVKSKRLRLSPSSELTYRKKKMCPKSLVKGVEIPSL</sequence>
<dbReference type="Proteomes" id="UP001176941">
    <property type="component" value="Chromosome 16"/>
</dbReference>
<evidence type="ECO:0000313" key="3">
    <source>
        <dbReference type="Proteomes" id="UP001176941"/>
    </source>
</evidence>
<proteinExistence type="predicted"/>
<feature type="compositionally biased region" description="Polar residues" evidence="1">
    <location>
        <begin position="18"/>
        <end position="27"/>
    </location>
</feature>
<organism evidence="2 3">
    <name type="scientific">Rangifer tarandus platyrhynchus</name>
    <name type="common">Svalbard reindeer</name>
    <dbReference type="NCBI Taxonomy" id="3082113"/>
    <lineage>
        <taxon>Eukaryota</taxon>
        <taxon>Metazoa</taxon>
        <taxon>Chordata</taxon>
        <taxon>Craniata</taxon>
        <taxon>Vertebrata</taxon>
        <taxon>Euteleostomi</taxon>
        <taxon>Mammalia</taxon>
        <taxon>Eutheria</taxon>
        <taxon>Laurasiatheria</taxon>
        <taxon>Artiodactyla</taxon>
        <taxon>Ruminantia</taxon>
        <taxon>Pecora</taxon>
        <taxon>Cervidae</taxon>
        <taxon>Odocoileinae</taxon>
        <taxon>Rangifer</taxon>
    </lineage>
</organism>
<name>A0ABN8Y879_RANTA</name>
<feature type="region of interest" description="Disordered" evidence="1">
    <location>
        <begin position="1"/>
        <end position="205"/>
    </location>
</feature>
<feature type="compositionally biased region" description="Low complexity" evidence="1">
    <location>
        <begin position="110"/>
        <end position="137"/>
    </location>
</feature>
<evidence type="ECO:0000313" key="2">
    <source>
        <dbReference type="EMBL" id="CAI9157584.1"/>
    </source>
</evidence>
<accession>A0ABN8Y879</accession>
<dbReference type="EMBL" id="OX459952">
    <property type="protein sequence ID" value="CAI9157584.1"/>
    <property type="molecule type" value="Genomic_DNA"/>
</dbReference>
<gene>
    <name evidence="2" type="ORF">MRATA1EN1_LOCUS6546</name>
</gene>
<protein>
    <submittedName>
        <fullName evidence="2">Uncharacterized protein</fullName>
    </submittedName>
</protein>
<reference evidence="2" key="1">
    <citation type="submission" date="2023-04" db="EMBL/GenBank/DDBJ databases">
        <authorList>
            <consortium name="ELIXIR-Norway"/>
        </authorList>
    </citation>
    <scope>NUCLEOTIDE SEQUENCE [LARGE SCALE GENOMIC DNA]</scope>
</reference>
<evidence type="ECO:0000256" key="1">
    <source>
        <dbReference type="SAM" id="MobiDB-lite"/>
    </source>
</evidence>
<keyword evidence="3" id="KW-1185">Reference proteome</keyword>